<organism evidence="2 3">
    <name type="scientific">Streptomyces brasiliensis</name>
    <dbReference type="NCBI Taxonomy" id="1954"/>
    <lineage>
        <taxon>Bacteria</taxon>
        <taxon>Bacillati</taxon>
        <taxon>Actinomycetota</taxon>
        <taxon>Actinomycetes</taxon>
        <taxon>Kitasatosporales</taxon>
        <taxon>Streptomycetaceae</taxon>
        <taxon>Streptomyces</taxon>
    </lineage>
</organism>
<dbReference type="AlphaFoldDB" id="A0A917K5Z5"/>
<evidence type="ECO:0000256" key="1">
    <source>
        <dbReference type="SAM" id="MobiDB-lite"/>
    </source>
</evidence>
<feature type="region of interest" description="Disordered" evidence="1">
    <location>
        <begin position="1"/>
        <end position="48"/>
    </location>
</feature>
<feature type="compositionally biased region" description="Low complexity" evidence="1">
    <location>
        <begin position="1"/>
        <end position="18"/>
    </location>
</feature>
<comment type="caution">
    <text evidence="2">The sequence shown here is derived from an EMBL/GenBank/DDBJ whole genome shotgun (WGS) entry which is preliminary data.</text>
</comment>
<reference evidence="2" key="2">
    <citation type="submission" date="2020-09" db="EMBL/GenBank/DDBJ databases">
        <authorList>
            <person name="Sun Q."/>
            <person name="Ohkuma M."/>
        </authorList>
    </citation>
    <scope>NUCLEOTIDE SEQUENCE</scope>
    <source>
        <strain evidence="2">JCM 3086</strain>
    </source>
</reference>
<proteinExistence type="predicted"/>
<accession>A0A917K5Z5</accession>
<protein>
    <submittedName>
        <fullName evidence="2">Uncharacterized protein</fullName>
    </submittedName>
</protein>
<name>A0A917K5Z5_9ACTN</name>
<keyword evidence="3" id="KW-1185">Reference proteome</keyword>
<dbReference type="EMBL" id="BMQA01000002">
    <property type="protein sequence ID" value="GGJ01282.1"/>
    <property type="molecule type" value="Genomic_DNA"/>
</dbReference>
<evidence type="ECO:0000313" key="3">
    <source>
        <dbReference type="Proteomes" id="UP000657574"/>
    </source>
</evidence>
<evidence type="ECO:0000313" key="2">
    <source>
        <dbReference type="EMBL" id="GGJ01282.1"/>
    </source>
</evidence>
<dbReference type="Proteomes" id="UP000657574">
    <property type="component" value="Unassembled WGS sequence"/>
</dbReference>
<gene>
    <name evidence="2" type="ORF">GCM10010121_009590</name>
</gene>
<sequence>MARLSSSSGSNAGSVTGSTDSSSPAEAEAWAGTETVGDGDDRGAVADMRPGSECARAFMYTAPAAVTPTTVTAAITAWTSVRLGTEGFMPAMLE</sequence>
<reference evidence="2" key="1">
    <citation type="journal article" date="2014" name="Int. J. Syst. Evol. Microbiol.">
        <title>Complete genome sequence of Corynebacterium casei LMG S-19264T (=DSM 44701T), isolated from a smear-ripened cheese.</title>
        <authorList>
            <consortium name="US DOE Joint Genome Institute (JGI-PGF)"/>
            <person name="Walter F."/>
            <person name="Albersmeier A."/>
            <person name="Kalinowski J."/>
            <person name="Ruckert C."/>
        </authorList>
    </citation>
    <scope>NUCLEOTIDE SEQUENCE</scope>
    <source>
        <strain evidence="2">JCM 3086</strain>
    </source>
</reference>